<dbReference type="GO" id="GO:0003697">
    <property type="term" value="F:single-stranded DNA binding"/>
    <property type="evidence" value="ECO:0007669"/>
    <property type="project" value="TreeGrafter"/>
</dbReference>
<keyword evidence="4" id="KW-0479">Metal-binding</keyword>
<keyword evidence="10" id="KW-0255">Endonuclease</keyword>
<dbReference type="EMBL" id="JACIBV010000002">
    <property type="protein sequence ID" value="MBB3733703.1"/>
    <property type="molecule type" value="Genomic_DNA"/>
</dbReference>
<dbReference type="PANTHER" id="PTHR15822">
    <property type="entry name" value="TRAF AND TNF RECEPTOR-ASSOCIATED PROTEIN"/>
    <property type="match status" value="1"/>
</dbReference>
<gene>
    <name evidence="10" type="ORF">FHR33_009650</name>
</gene>
<keyword evidence="10" id="KW-0269">Exonuclease</keyword>
<protein>
    <submittedName>
        <fullName evidence="10">Endonuclease/exonuclease/phosphatase family metal-dependent hydrolase</fullName>
    </submittedName>
</protein>
<keyword evidence="8" id="KW-0234">DNA repair</keyword>
<organism evidence="10 11">
    <name type="scientific">Nonomuraea dietziae</name>
    <dbReference type="NCBI Taxonomy" id="65515"/>
    <lineage>
        <taxon>Bacteria</taxon>
        <taxon>Bacillati</taxon>
        <taxon>Actinomycetota</taxon>
        <taxon>Actinomycetes</taxon>
        <taxon>Streptosporangiales</taxon>
        <taxon>Streptosporangiaceae</taxon>
        <taxon>Nonomuraea</taxon>
    </lineage>
</organism>
<dbReference type="RefSeq" id="WP_183662184.1">
    <property type="nucleotide sequence ID" value="NZ_JACIBV010000002.1"/>
</dbReference>
<dbReference type="GO" id="GO:0006302">
    <property type="term" value="P:double-strand break repair"/>
    <property type="evidence" value="ECO:0007669"/>
    <property type="project" value="TreeGrafter"/>
</dbReference>
<evidence type="ECO:0000256" key="5">
    <source>
        <dbReference type="ARBA" id="ARBA00022763"/>
    </source>
</evidence>
<dbReference type="GO" id="GO:0004519">
    <property type="term" value="F:endonuclease activity"/>
    <property type="evidence" value="ECO:0007669"/>
    <property type="project" value="UniProtKB-KW"/>
</dbReference>
<name>A0A7W5YG37_9ACTN</name>
<dbReference type="InterPro" id="IPR005135">
    <property type="entry name" value="Endo/exonuclease/phosphatase"/>
</dbReference>
<evidence type="ECO:0000256" key="8">
    <source>
        <dbReference type="ARBA" id="ARBA00023204"/>
    </source>
</evidence>
<dbReference type="Proteomes" id="UP000579945">
    <property type="component" value="Unassembled WGS sequence"/>
</dbReference>
<dbReference type="GeneID" id="95395640"/>
<dbReference type="Pfam" id="PF03372">
    <property type="entry name" value="Exo_endo_phos"/>
    <property type="match status" value="1"/>
</dbReference>
<dbReference type="AlphaFoldDB" id="A0A7W5YG37"/>
<evidence type="ECO:0000256" key="7">
    <source>
        <dbReference type="ARBA" id="ARBA00022842"/>
    </source>
</evidence>
<evidence type="ECO:0000313" key="11">
    <source>
        <dbReference type="Proteomes" id="UP000579945"/>
    </source>
</evidence>
<dbReference type="GO" id="GO:0004527">
    <property type="term" value="F:exonuclease activity"/>
    <property type="evidence" value="ECO:0007669"/>
    <property type="project" value="UniProtKB-KW"/>
</dbReference>
<evidence type="ECO:0000256" key="6">
    <source>
        <dbReference type="ARBA" id="ARBA00022801"/>
    </source>
</evidence>
<sequence>MLDQAVITVMTWNVCTGTNAACELYRRSPQELAWHISDHLLGDPDVIFLQEFCTGATGTLEQWLEWKTGRSWTVRSWGLTTAQGRPYDCHPDRNGRPRGAQSVTVAVADHAAAFETVPLTSPPWFARRAALCATIPAVKVRACGTHLSSGMANDDAQRGAPYRHKQVRQLMAAAPKAGHTSVFGGDLNLTPGRVAAYRSYDECDPRMRWTYVKKRKIDYLFAPKGRVLRCWVDREARGSDHLPMAVRVAL</sequence>
<dbReference type="PANTHER" id="PTHR15822:SF4">
    <property type="entry name" value="TYROSYL-DNA PHOSPHODIESTERASE 2"/>
    <property type="match status" value="1"/>
</dbReference>
<dbReference type="GO" id="GO:0005737">
    <property type="term" value="C:cytoplasm"/>
    <property type="evidence" value="ECO:0007669"/>
    <property type="project" value="TreeGrafter"/>
</dbReference>
<evidence type="ECO:0000256" key="1">
    <source>
        <dbReference type="ARBA" id="ARBA00001936"/>
    </source>
</evidence>
<comment type="cofactor">
    <cofactor evidence="1">
        <name>Mn(2+)</name>
        <dbReference type="ChEBI" id="CHEBI:29035"/>
    </cofactor>
</comment>
<dbReference type="GO" id="GO:0070260">
    <property type="term" value="F:5'-tyrosyl-DNA phosphodiesterase activity"/>
    <property type="evidence" value="ECO:0007669"/>
    <property type="project" value="TreeGrafter"/>
</dbReference>
<keyword evidence="5" id="KW-0227">DNA damage</keyword>
<evidence type="ECO:0000256" key="2">
    <source>
        <dbReference type="ARBA" id="ARBA00001946"/>
    </source>
</evidence>
<feature type="domain" description="Endonuclease/exonuclease/phosphatase" evidence="9">
    <location>
        <begin position="10"/>
        <end position="241"/>
    </location>
</feature>
<dbReference type="InterPro" id="IPR036691">
    <property type="entry name" value="Endo/exonu/phosph_ase_sf"/>
</dbReference>
<comment type="caution">
    <text evidence="10">The sequence shown here is derived from an EMBL/GenBank/DDBJ whole genome shotgun (WGS) entry which is preliminary data.</text>
</comment>
<dbReference type="InterPro" id="IPR051547">
    <property type="entry name" value="TDP2-like"/>
</dbReference>
<dbReference type="Gene3D" id="3.60.10.10">
    <property type="entry name" value="Endonuclease/exonuclease/phosphatase"/>
    <property type="match status" value="1"/>
</dbReference>
<comment type="cofactor">
    <cofactor evidence="2">
        <name>Mg(2+)</name>
        <dbReference type="ChEBI" id="CHEBI:18420"/>
    </cofactor>
</comment>
<keyword evidence="7" id="KW-0460">Magnesium</keyword>
<reference evidence="10 11" key="1">
    <citation type="submission" date="2020-08" db="EMBL/GenBank/DDBJ databases">
        <title>Sequencing the genomes of 1000 actinobacteria strains.</title>
        <authorList>
            <person name="Klenk H.-P."/>
        </authorList>
    </citation>
    <scope>NUCLEOTIDE SEQUENCE [LARGE SCALE GENOMIC DNA]</scope>
    <source>
        <strain evidence="10 11">DSM 44320</strain>
    </source>
</reference>
<dbReference type="GO" id="GO:0046872">
    <property type="term" value="F:metal ion binding"/>
    <property type="evidence" value="ECO:0007669"/>
    <property type="project" value="UniProtKB-KW"/>
</dbReference>
<proteinExistence type="predicted"/>
<keyword evidence="6 10" id="KW-0378">Hydrolase</keyword>
<keyword evidence="11" id="KW-1185">Reference proteome</keyword>
<evidence type="ECO:0000259" key="9">
    <source>
        <dbReference type="Pfam" id="PF03372"/>
    </source>
</evidence>
<evidence type="ECO:0000256" key="4">
    <source>
        <dbReference type="ARBA" id="ARBA00022723"/>
    </source>
</evidence>
<evidence type="ECO:0000313" key="10">
    <source>
        <dbReference type="EMBL" id="MBB3733703.1"/>
    </source>
</evidence>
<keyword evidence="3" id="KW-0540">Nuclease</keyword>
<dbReference type="SUPFAM" id="SSF56219">
    <property type="entry name" value="DNase I-like"/>
    <property type="match status" value="1"/>
</dbReference>
<evidence type="ECO:0000256" key="3">
    <source>
        <dbReference type="ARBA" id="ARBA00022722"/>
    </source>
</evidence>
<accession>A0A7W5YG37</accession>